<evidence type="ECO:0000313" key="1">
    <source>
        <dbReference type="EMBL" id="JAH73466.1"/>
    </source>
</evidence>
<accession>A0A0E9V648</accession>
<protein>
    <submittedName>
        <fullName evidence="1">Uncharacterized protein</fullName>
    </submittedName>
</protein>
<proteinExistence type="predicted"/>
<sequence>MTGVDPATYCERTYTCTHVFTTLTLHLFSRTIVKRGVRQPG</sequence>
<name>A0A0E9V648_ANGAN</name>
<reference evidence="1" key="1">
    <citation type="submission" date="2014-11" db="EMBL/GenBank/DDBJ databases">
        <authorList>
            <person name="Amaro Gonzalez C."/>
        </authorList>
    </citation>
    <scope>NUCLEOTIDE SEQUENCE</scope>
</reference>
<reference evidence="1" key="2">
    <citation type="journal article" date="2015" name="Fish Shellfish Immunol.">
        <title>Early steps in the European eel (Anguilla anguilla)-Vibrio vulnificus interaction in the gills: Role of the RtxA13 toxin.</title>
        <authorList>
            <person name="Callol A."/>
            <person name="Pajuelo D."/>
            <person name="Ebbesson L."/>
            <person name="Teles M."/>
            <person name="MacKenzie S."/>
            <person name="Amaro C."/>
        </authorList>
    </citation>
    <scope>NUCLEOTIDE SEQUENCE</scope>
</reference>
<organism evidence="1">
    <name type="scientific">Anguilla anguilla</name>
    <name type="common">European freshwater eel</name>
    <name type="synonym">Muraena anguilla</name>
    <dbReference type="NCBI Taxonomy" id="7936"/>
    <lineage>
        <taxon>Eukaryota</taxon>
        <taxon>Metazoa</taxon>
        <taxon>Chordata</taxon>
        <taxon>Craniata</taxon>
        <taxon>Vertebrata</taxon>
        <taxon>Euteleostomi</taxon>
        <taxon>Actinopterygii</taxon>
        <taxon>Neopterygii</taxon>
        <taxon>Teleostei</taxon>
        <taxon>Anguilliformes</taxon>
        <taxon>Anguillidae</taxon>
        <taxon>Anguilla</taxon>
    </lineage>
</organism>
<dbReference type="EMBL" id="GBXM01035111">
    <property type="protein sequence ID" value="JAH73466.1"/>
    <property type="molecule type" value="Transcribed_RNA"/>
</dbReference>
<dbReference type="AlphaFoldDB" id="A0A0E9V648"/>